<evidence type="ECO:0000256" key="12">
    <source>
        <dbReference type="RuleBase" id="RU003879"/>
    </source>
</evidence>
<dbReference type="GO" id="GO:0015031">
    <property type="term" value="P:protein transport"/>
    <property type="evidence" value="ECO:0007669"/>
    <property type="project" value="UniProtKB-KW"/>
</dbReference>
<dbReference type="AlphaFoldDB" id="A0A4R3L1X3"/>
<evidence type="ECO:0000256" key="6">
    <source>
        <dbReference type="ARBA" id="ARBA00022475"/>
    </source>
</evidence>
<gene>
    <name evidence="14" type="ORF">EDC25_12729</name>
</gene>
<dbReference type="PANTHER" id="PTHR30558">
    <property type="entry name" value="EXBD MEMBRANE COMPONENT OF PMF-DRIVEN MACROMOLECULE IMPORT SYSTEM"/>
    <property type="match status" value="1"/>
</dbReference>
<evidence type="ECO:0000256" key="7">
    <source>
        <dbReference type="ARBA" id="ARBA00022519"/>
    </source>
</evidence>
<dbReference type="Gene3D" id="3.30.420.270">
    <property type="match status" value="1"/>
</dbReference>
<comment type="subunit">
    <text evidence="4">The accessory proteins ExbB and ExbD seem to form a complex with TonB.</text>
</comment>
<keyword evidence="11 13" id="KW-0472">Membrane</keyword>
<keyword evidence="6" id="KW-1003">Cell membrane</keyword>
<comment type="caution">
    <text evidence="14">The sequence shown here is derived from an EMBL/GenBank/DDBJ whole genome shotgun (WGS) entry which is preliminary data.</text>
</comment>
<keyword evidence="8 12" id="KW-0812">Transmembrane</keyword>
<dbReference type="EMBL" id="SMAF01000027">
    <property type="protein sequence ID" value="TCS93533.1"/>
    <property type="molecule type" value="Genomic_DNA"/>
</dbReference>
<feature type="transmembrane region" description="Helical" evidence="13">
    <location>
        <begin position="20"/>
        <end position="39"/>
    </location>
</feature>
<dbReference type="Proteomes" id="UP000294599">
    <property type="component" value="Unassembled WGS sequence"/>
</dbReference>
<evidence type="ECO:0000256" key="13">
    <source>
        <dbReference type="SAM" id="Phobius"/>
    </source>
</evidence>
<keyword evidence="10 13" id="KW-1133">Transmembrane helix</keyword>
<evidence type="ECO:0000256" key="3">
    <source>
        <dbReference type="ARBA" id="ARBA00005811"/>
    </source>
</evidence>
<keyword evidence="7" id="KW-0997">Cell inner membrane</keyword>
<evidence type="ECO:0000256" key="11">
    <source>
        <dbReference type="ARBA" id="ARBA00023136"/>
    </source>
</evidence>
<comment type="subcellular location">
    <subcellularLocation>
        <location evidence="2">Cell inner membrane</location>
        <topology evidence="2">Single-pass type II membrane protein</topology>
    </subcellularLocation>
    <subcellularLocation>
        <location evidence="12">Cell membrane</location>
        <topology evidence="12">Single-pass type II membrane protein</topology>
    </subcellularLocation>
</comment>
<reference evidence="14 15" key="1">
    <citation type="submission" date="2019-03" db="EMBL/GenBank/DDBJ databases">
        <title>Genomic Encyclopedia of Type Strains, Phase IV (KMG-IV): sequencing the most valuable type-strain genomes for metagenomic binning, comparative biology and taxonomic classification.</title>
        <authorList>
            <person name="Goeker M."/>
        </authorList>
    </citation>
    <scope>NUCLEOTIDE SEQUENCE [LARGE SCALE GENOMIC DNA]</scope>
    <source>
        <strain evidence="14 15">DSM 21944</strain>
    </source>
</reference>
<organism evidence="14 15">
    <name type="scientific">Pseudofulvimonas gallinarii</name>
    <dbReference type="NCBI Taxonomy" id="634155"/>
    <lineage>
        <taxon>Bacteria</taxon>
        <taxon>Pseudomonadati</taxon>
        <taxon>Pseudomonadota</taxon>
        <taxon>Gammaproteobacteria</taxon>
        <taxon>Lysobacterales</taxon>
        <taxon>Rhodanobacteraceae</taxon>
        <taxon>Pseudofulvimonas</taxon>
    </lineage>
</organism>
<accession>A0A4R3L1X3</accession>
<evidence type="ECO:0000313" key="15">
    <source>
        <dbReference type="Proteomes" id="UP000294599"/>
    </source>
</evidence>
<dbReference type="GO" id="GO:0022857">
    <property type="term" value="F:transmembrane transporter activity"/>
    <property type="evidence" value="ECO:0007669"/>
    <property type="project" value="InterPro"/>
</dbReference>
<evidence type="ECO:0000256" key="4">
    <source>
        <dbReference type="ARBA" id="ARBA00011471"/>
    </source>
</evidence>
<evidence type="ECO:0000256" key="2">
    <source>
        <dbReference type="ARBA" id="ARBA00004249"/>
    </source>
</evidence>
<dbReference type="RefSeq" id="WP_240639583.1">
    <property type="nucleotide sequence ID" value="NZ_JBHLWF010000032.1"/>
</dbReference>
<evidence type="ECO:0000256" key="8">
    <source>
        <dbReference type="ARBA" id="ARBA00022692"/>
    </source>
</evidence>
<comment type="function">
    <text evidence="1">Involved in the TonB-dependent energy-dependent transport of various receptor-bound substrates.</text>
</comment>
<keyword evidence="15" id="KW-1185">Reference proteome</keyword>
<comment type="similarity">
    <text evidence="3 12">Belongs to the ExbD/TolR family.</text>
</comment>
<evidence type="ECO:0000313" key="14">
    <source>
        <dbReference type="EMBL" id="TCS93533.1"/>
    </source>
</evidence>
<protein>
    <submittedName>
        <fullName evidence="14">Biopolymer transport protein ExbD</fullName>
    </submittedName>
</protein>
<evidence type="ECO:0000256" key="10">
    <source>
        <dbReference type="ARBA" id="ARBA00022989"/>
    </source>
</evidence>
<evidence type="ECO:0000256" key="5">
    <source>
        <dbReference type="ARBA" id="ARBA00022448"/>
    </source>
</evidence>
<evidence type="ECO:0000256" key="1">
    <source>
        <dbReference type="ARBA" id="ARBA00003540"/>
    </source>
</evidence>
<name>A0A4R3L1X3_9GAMM</name>
<keyword evidence="9 12" id="KW-0653">Protein transport</keyword>
<dbReference type="PANTHER" id="PTHR30558:SF12">
    <property type="entry name" value="BIOPOLYMER TRANSPORT PROTEIN EXBD"/>
    <property type="match status" value="1"/>
</dbReference>
<keyword evidence="5 12" id="KW-0813">Transport</keyword>
<proteinExistence type="inferred from homology"/>
<dbReference type="GO" id="GO:0005886">
    <property type="term" value="C:plasma membrane"/>
    <property type="evidence" value="ECO:0007669"/>
    <property type="project" value="UniProtKB-SubCell"/>
</dbReference>
<evidence type="ECO:0000256" key="9">
    <source>
        <dbReference type="ARBA" id="ARBA00022927"/>
    </source>
</evidence>
<dbReference type="Pfam" id="PF02472">
    <property type="entry name" value="ExbD"/>
    <property type="match status" value="1"/>
</dbReference>
<dbReference type="InterPro" id="IPR003400">
    <property type="entry name" value="ExbD"/>
</dbReference>
<sequence length="139" mass="15343">MGMSVSSGSSGDAAPMAEINVTPLIDVMLVLLIIFMINAPQLTYKVQIDLPQPSLSTKPPEESDKITVRINDDGTVLWNDQAMSMRQIEYQMSLAGRQNPQPQIMISAGDRSRYQVLAEVMTKAKNADVKKIGFDNTRN</sequence>